<keyword evidence="1" id="KW-1133">Transmembrane helix</keyword>
<accession>H1XTT2</accession>
<name>H1XTT2_CALAY</name>
<keyword evidence="1" id="KW-0472">Membrane</keyword>
<feature type="transmembrane region" description="Helical" evidence="1">
    <location>
        <begin position="12"/>
        <end position="34"/>
    </location>
</feature>
<evidence type="ECO:0000256" key="1">
    <source>
        <dbReference type="SAM" id="Phobius"/>
    </source>
</evidence>
<dbReference type="AlphaFoldDB" id="H1XTT2"/>
<evidence type="ECO:0000313" key="2">
    <source>
        <dbReference type="EMBL" id="APF18719.1"/>
    </source>
</evidence>
<feature type="transmembrane region" description="Helical" evidence="1">
    <location>
        <begin position="49"/>
        <end position="66"/>
    </location>
</feature>
<dbReference type="KEGG" id="caby:Cabys_1970"/>
<reference evidence="3 4" key="1">
    <citation type="submission" date="2011-09" db="EMBL/GenBank/DDBJ databases">
        <title>The permanent draft genome of Caldithrix abyssi DSM 13497.</title>
        <authorList>
            <consortium name="US DOE Joint Genome Institute (JGI-PGF)"/>
            <person name="Lucas S."/>
            <person name="Han J."/>
            <person name="Lapidus A."/>
            <person name="Bruce D."/>
            <person name="Goodwin L."/>
            <person name="Pitluck S."/>
            <person name="Peters L."/>
            <person name="Kyrpides N."/>
            <person name="Mavromatis K."/>
            <person name="Ivanova N."/>
            <person name="Mikhailova N."/>
            <person name="Chertkov O."/>
            <person name="Detter J.C."/>
            <person name="Tapia R."/>
            <person name="Han C."/>
            <person name="Land M."/>
            <person name="Hauser L."/>
            <person name="Markowitz V."/>
            <person name="Cheng J.-F."/>
            <person name="Hugenholtz P."/>
            <person name="Woyke T."/>
            <person name="Wu D."/>
            <person name="Spring S."/>
            <person name="Brambilla E."/>
            <person name="Klenk H.-P."/>
            <person name="Eisen J.A."/>
        </authorList>
    </citation>
    <scope>NUCLEOTIDE SEQUENCE [LARGE SCALE GENOMIC DNA]</scope>
    <source>
        <strain evidence="3 4">DSM 13497</strain>
    </source>
</reference>
<dbReference type="EMBL" id="CP018099">
    <property type="protein sequence ID" value="APF18719.1"/>
    <property type="molecule type" value="Genomic_DNA"/>
</dbReference>
<reference evidence="2 5" key="2">
    <citation type="submission" date="2016-11" db="EMBL/GenBank/DDBJ databases">
        <title>Genomic analysis of Caldithrix abyssi and proposal of a novel bacterial phylum Caldithrichaeota.</title>
        <authorList>
            <person name="Kublanov I."/>
            <person name="Sigalova O."/>
            <person name="Gavrilov S."/>
            <person name="Lebedinsky A."/>
            <person name="Ivanova N."/>
            <person name="Daum C."/>
            <person name="Reddy T."/>
            <person name="Klenk H.P."/>
            <person name="Goker M."/>
            <person name="Reva O."/>
            <person name="Miroshnichenko M."/>
            <person name="Kyprides N."/>
            <person name="Woyke T."/>
            <person name="Gelfand M."/>
        </authorList>
    </citation>
    <scope>NUCLEOTIDE SEQUENCE [LARGE SCALE GENOMIC DNA]</scope>
    <source>
        <strain evidence="2 5">LF13</strain>
    </source>
</reference>
<gene>
    <name evidence="2" type="ORF">Cabys_1970</name>
    <name evidence="3" type="ORF">Calab_3093</name>
</gene>
<evidence type="ECO:0000313" key="5">
    <source>
        <dbReference type="Proteomes" id="UP000183868"/>
    </source>
</evidence>
<organism evidence="3 4">
    <name type="scientific">Caldithrix abyssi DSM 13497</name>
    <dbReference type="NCBI Taxonomy" id="880073"/>
    <lineage>
        <taxon>Bacteria</taxon>
        <taxon>Pseudomonadati</taxon>
        <taxon>Calditrichota</taxon>
        <taxon>Calditrichia</taxon>
        <taxon>Calditrichales</taxon>
        <taxon>Calditrichaceae</taxon>
        <taxon>Caldithrix</taxon>
    </lineage>
</organism>
<dbReference type="Proteomes" id="UP000183868">
    <property type="component" value="Chromosome"/>
</dbReference>
<keyword evidence="4" id="KW-1185">Reference proteome</keyword>
<dbReference type="EMBL" id="CM001402">
    <property type="protein sequence ID" value="EHO42699.1"/>
    <property type="molecule type" value="Genomic_DNA"/>
</dbReference>
<dbReference type="InParanoid" id="H1XTT2"/>
<dbReference type="Proteomes" id="UP000004671">
    <property type="component" value="Chromosome"/>
</dbReference>
<dbReference type="RefSeq" id="WP_006930054.1">
    <property type="nucleotide sequence ID" value="NZ_CM001402.1"/>
</dbReference>
<dbReference type="STRING" id="880073.Cabys_1970"/>
<sequence length="73" mass="8241" precursor="true">MTQNAKMKTIWFFVGLLMVLIGGIITLTGVYLYFNPQVTHTALAETHPNLWWGGIMIIFGIIMLLIKDNGEET</sequence>
<proteinExistence type="predicted"/>
<dbReference type="eggNOG" id="ENOG502ZWZN">
    <property type="taxonomic scope" value="Bacteria"/>
</dbReference>
<keyword evidence="1" id="KW-0812">Transmembrane</keyword>
<evidence type="ECO:0000313" key="3">
    <source>
        <dbReference type="EMBL" id="EHO42699.1"/>
    </source>
</evidence>
<dbReference type="HOGENOM" id="CLU_202489_0_0_0"/>
<dbReference type="PaxDb" id="880073-Calab_3093"/>
<protein>
    <submittedName>
        <fullName evidence="3">Uncharacterized protein</fullName>
    </submittedName>
</protein>
<evidence type="ECO:0000313" key="4">
    <source>
        <dbReference type="Proteomes" id="UP000004671"/>
    </source>
</evidence>